<keyword evidence="5 6" id="KW-0472">Membrane</keyword>
<dbReference type="PANTHER" id="PTHR43124">
    <property type="entry name" value="PURINE EFFLUX PUMP PBUE"/>
    <property type="match status" value="1"/>
</dbReference>
<dbReference type="Gene3D" id="1.20.1250.20">
    <property type="entry name" value="MFS general substrate transporter like domains"/>
    <property type="match status" value="1"/>
</dbReference>
<gene>
    <name evidence="8" type="ORF">HUK82_02435</name>
</gene>
<keyword evidence="2" id="KW-1003">Cell membrane</keyword>
<evidence type="ECO:0000313" key="9">
    <source>
        <dbReference type="Proteomes" id="UP000585665"/>
    </source>
</evidence>
<dbReference type="AlphaFoldDB" id="A0A850PAT0"/>
<evidence type="ECO:0000256" key="1">
    <source>
        <dbReference type="ARBA" id="ARBA00004651"/>
    </source>
</evidence>
<dbReference type="EMBL" id="JABXXR010000008">
    <property type="protein sequence ID" value="NVN39426.1"/>
    <property type="molecule type" value="Genomic_DNA"/>
</dbReference>
<organism evidence="8 9">
    <name type="scientific">Ameyamaea chiangmaiensis</name>
    <dbReference type="NCBI Taxonomy" id="442969"/>
    <lineage>
        <taxon>Bacteria</taxon>
        <taxon>Pseudomonadati</taxon>
        <taxon>Pseudomonadota</taxon>
        <taxon>Alphaproteobacteria</taxon>
        <taxon>Acetobacterales</taxon>
        <taxon>Acetobacteraceae</taxon>
        <taxon>Ameyamaea</taxon>
    </lineage>
</organism>
<dbReference type="PANTHER" id="PTHR43124:SF8">
    <property type="entry name" value="INNER MEMBRANE TRANSPORT PROTEIN YDHP"/>
    <property type="match status" value="1"/>
</dbReference>
<dbReference type="InterPro" id="IPR036259">
    <property type="entry name" value="MFS_trans_sf"/>
</dbReference>
<dbReference type="PROSITE" id="PS50850">
    <property type="entry name" value="MFS"/>
    <property type="match status" value="1"/>
</dbReference>
<feature type="transmembrane region" description="Helical" evidence="6">
    <location>
        <begin position="289"/>
        <end position="308"/>
    </location>
</feature>
<feature type="transmembrane region" description="Helical" evidence="6">
    <location>
        <begin position="71"/>
        <end position="89"/>
    </location>
</feature>
<evidence type="ECO:0000256" key="4">
    <source>
        <dbReference type="ARBA" id="ARBA00022989"/>
    </source>
</evidence>
<feature type="transmembrane region" description="Helical" evidence="6">
    <location>
        <begin position="46"/>
        <end position="64"/>
    </location>
</feature>
<dbReference type="RefSeq" id="WP_176612441.1">
    <property type="nucleotide sequence ID" value="NZ_JABXXR010000008.1"/>
</dbReference>
<evidence type="ECO:0000256" key="5">
    <source>
        <dbReference type="ARBA" id="ARBA00023136"/>
    </source>
</evidence>
<dbReference type="Pfam" id="PF07690">
    <property type="entry name" value="MFS_1"/>
    <property type="match status" value="1"/>
</dbReference>
<feature type="transmembrane region" description="Helical" evidence="6">
    <location>
        <begin position="201"/>
        <end position="225"/>
    </location>
</feature>
<feature type="transmembrane region" description="Helical" evidence="6">
    <location>
        <begin position="101"/>
        <end position="122"/>
    </location>
</feature>
<keyword evidence="9" id="KW-1185">Reference proteome</keyword>
<name>A0A850PAT0_9PROT</name>
<feature type="transmembrane region" description="Helical" evidence="6">
    <location>
        <begin position="264"/>
        <end position="283"/>
    </location>
</feature>
<evidence type="ECO:0000256" key="2">
    <source>
        <dbReference type="ARBA" id="ARBA00022475"/>
    </source>
</evidence>
<dbReference type="InterPro" id="IPR020846">
    <property type="entry name" value="MFS_dom"/>
</dbReference>
<keyword evidence="3 6" id="KW-0812">Transmembrane</keyword>
<dbReference type="GO" id="GO:0005886">
    <property type="term" value="C:plasma membrane"/>
    <property type="evidence" value="ECO:0007669"/>
    <property type="project" value="UniProtKB-SubCell"/>
</dbReference>
<dbReference type="InterPro" id="IPR050189">
    <property type="entry name" value="MFS_Efflux_Transporters"/>
</dbReference>
<feature type="transmembrane region" description="Helical" evidence="6">
    <location>
        <begin position="237"/>
        <end position="257"/>
    </location>
</feature>
<dbReference type="Proteomes" id="UP000585665">
    <property type="component" value="Unassembled WGS sequence"/>
</dbReference>
<feature type="transmembrane region" description="Helical" evidence="6">
    <location>
        <begin position="158"/>
        <end position="180"/>
    </location>
</feature>
<proteinExistence type="predicted"/>
<comment type="caution">
    <text evidence="8">The sequence shown here is derived from an EMBL/GenBank/DDBJ whole genome shotgun (WGS) entry which is preliminary data.</text>
</comment>
<feature type="domain" description="Major facilitator superfamily (MFS) profile" evidence="7">
    <location>
        <begin position="6"/>
        <end position="380"/>
    </location>
</feature>
<comment type="subcellular location">
    <subcellularLocation>
        <location evidence="1">Cell membrane</location>
        <topology evidence="1">Multi-pass membrane protein</topology>
    </subcellularLocation>
</comment>
<dbReference type="InterPro" id="IPR011701">
    <property type="entry name" value="MFS"/>
</dbReference>
<dbReference type="SUPFAM" id="SSF103473">
    <property type="entry name" value="MFS general substrate transporter"/>
    <property type="match status" value="1"/>
</dbReference>
<reference evidence="8 9" key="1">
    <citation type="submission" date="2020-06" db="EMBL/GenBank/DDBJ databases">
        <title>Description of novel acetic acid bacteria.</title>
        <authorList>
            <person name="Sombolestani A."/>
        </authorList>
    </citation>
    <scope>NUCLEOTIDE SEQUENCE [LARGE SCALE GENOMIC DNA]</scope>
    <source>
        <strain evidence="8 9">LMG 27010</strain>
    </source>
</reference>
<sequence>MSARFPLFALAVGAFGIGTTEFAPMGLLPDIARDLHVPIPTAGMLITAYAVGVMVGAPLVTIGARRVPRHVLLISMMALFTLGNLAAAASSNYVMLMAARVLTSLAHGTFFGVGALVASSLVPPSKRSSAVSTMFMGLTIATIGGVPLATWLGDAIGWRTAFACIAVIGAVAMLAVWTALPKLAAESSAEVTQEVRVLLGFPVQMALLTTSLGAGAMFTLMTYIAPILQTLAHASPGFVTLMLALVGLGFTAGNYVGGKMADRSLTGTLVGFLALLSALMWLYPLVMGSPVATGVVTFLWGVAAFGIVPSLQTRVMTAAAGAPTLASSVNIGAFNFGNALGAVVGGGVLSAGAGYAAITPAGGLVSFASLLIVIVGRNALSARTAS</sequence>
<feature type="transmembrane region" description="Helical" evidence="6">
    <location>
        <begin position="329"/>
        <end position="349"/>
    </location>
</feature>
<evidence type="ECO:0000256" key="6">
    <source>
        <dbReference type="SAM" id="Phobius"/>
    </source>
</evidence>
<accession>A0A850PAT0</accession>
<dbReference type="CDD" id="cd17324">
    <property type="entry name" value="MFS_NepI_like"/>
    <property type="match status" value="1"/>
</dbReference>
<dbReference type="GO" id="GO:0022857">
    <property type="term" value="F:transmembrane transporter activity"/>
    <property type="evidence" value="ECO:0007669"/>
    <property type="project" value="InterPro"/>
</dbReference>
<evidence type="ECO:0000259" key="7">
    <source>
        <dbReference type="PROSITE" id="PS50850"/>
    </source>
</evidence>
<protein>
    <submittedName>
        <fullName evidence="8">MFS transporter</fullName>
    </submittedName>
</protein>
<feature type="transmembrane region" description="Helical" evidence="6">
    <location>
        <begin position="134"/>
        <end position="152"/>
    </location>
</feature>
<keyword evidence="4 6" id="KW-1133">Transmembrane helix</keyword>
<evidence type="ECO:0000256" key="3">
    <source>
        <dbReference type="ARBA" id="ARBA00022692"/>
    </source>
</evidence>
<feature type="transmembrane region" description="Helical" evidence="6">
    <location>
        <begin position="355"/>
        <end position="376"/>
    </location>
</feature>
<evidence type="ECO:0000313" key="8">
    <source>
        <dbReference type="EMBL" id="NVN39426.1"/>
    </source>
</evidence>